<dbReference type="PROSITE" id="PS50885">
    <property type="entry name" value="HAMP"/>
    <property type="match status" value="1"/>
</dbReference>
<evidence type="ECO:0000256" key="2">
    <source>
        <dbReference type="ARBA" id="ARBA00029447"/>
    </source>
</evidence>
<dbReference type="PROSITE" id="PS50111">
    <property type="entry name" value="CHEMOTAXIS_TRANSDUC_2"/>
    <property type="match status" value="1"/>
</dbReference>
<keyword evidence="4" id="KW-0472">Membrane</keyword>
<dbReference type="PANTHER" id="PTHR32089">
    <property type="entry name" value="METHYL-ACCEPTING CHEMOTAXIS PROTEIN MCPB"/>
    <property type="match status" value="1"/>
</dbReference>
<gene>
    <name evidence="7" type="ORF">FTV88_0764</name>
</gene>
<evidence type="ECO:0000259" key="5">
    <source>
        <dbReference type="PROSITE" id="PS50111"/>
    </source>
</evidence>
<keyword evidence="1 3" id="KW-0807">Transducer</keyword>
<dbReference type="Gene3D" id="1.10.287.950">
    <property type="entry name" value="Methyl-accepting chemotaxis protein"/>
    <property type="match status" value="1"/>
</dbReference>
<feature type="transmembrane region" description="Helical" evidence="4">
    <location>
        <begin position="12"/>
        <end position="32"/>
    </location>
</feature>
<dbReference type="EMBL" id="CP045875">
    <property type="protein sequence ID" value="QGG46940.1"/>
    <property type="molecule type" value="Genomic_DNA"/>
</dbReference>
<dbReference type="Pfam" id="PF00015">
    <property type="entry name" value="MCPsignal"/>
    <property type="match status" value="1"/>
</dbReference>
<dbReference type="RefSeq" id="WP_153724422.1">
    <property type="nucleotide sequence ID" value="NZ_CP045875.1"/>
</dbReference>
<dbReference type="AlphaFoldDB" id="A0A5Q2N3U5"/>
<keyword evidence="4" id="KW-0812">Transmembrane</keyword>
<reference evidence="8" key="1">
    <citation type="submission" date="2019-11" db="EMBL/GenBank/DDBJ databases">
        <title>Genome sequence of Heliorestis convoluta strain HH, an alkaliphilic and minimalistic phototrophic bacterium from a soda lake in Egypt.</title>
        <authorList>
            <person name="Dewey E.D."/>
            <person name="Stokes L.M."/>
            <person name="Burchell B.M."/>
            <person name="Shaffer K.N."/>
            <person name="Huntington A.M."/>
            <person name="Baker J.M."/>
            <person name="Nadendla S."/>
            <person name="Giglio M.G."/>
            <person name="Touchman J.W."/>
            <person name="Blankenship R.E."/>
            <person name="Madigan M.T."/>
            <person name="Sattley W.M."/>
        </authorList>
    </citation>
    <scope>NUCLEOTIDE SEQUENCE [LARGE SCALE GENOMIC DNA]</scope>
    <source>
        <strain evidence="8">HH</strain>
    </source>
</reference>
<evidence type="ECO:0000313" key="7">
    <source>
        <dbReference type="EMBL" id="QGG46940.1"/>
    </source>
</evidence>
<dbReference type="SMART" id="SM00283">
    <property type="entry name" value="MA"/>
    <property type="match status" value="1"/>
</dbReference>
<evidence type="ECO:0000256" key="3">
    <source>
        <dbReference type="PROSITE-ProRule" id="PRU00284"/>
    </source>
</evidence>
<evidence type="ECO:0000256" key="1">
    <source>
        <dbReference type="ARBA" id="ARBA00023224"/>
    </source>
</evidence>
<dbReference type="PANTHER" id="PTHR32089:SF112">
    <property type="entry name" value="LYSOZYME-LIKE PROTEIN-RELATED"/>
    <property type="match status" value="1"/>
</dbReference>
<dbReference type="GO" id="GO:0016020">
    <property type="term" value="C:membrane"/>
    <property type="evidence" value="ECO:0007669"/>
    <property type="project" value="InterPro"/>
</dbReference>
<evidence type="ECO:0000259" key="6">
    <source>
        <dbReference type="PROSITE" id="PS50885"/>
    </source>
</evidence>
<name>A0A5Q2N3U5_9FIRM</name>
<dbReference type="OrthoDB" id="5392220at2"/>
<feature type="domain" description="HAMP" evidence="6">
    <location>
        <begin position="72"/>
        <end position="127"/>
    </location>
</feature>
<dbReference type="Proteomes" id="UP000366051">
    <property type="component" value="Chromosome"/>
</dbReference>
<dbReference type="GO" id="GO:0007165">
    <property type="term" value="P:signal transduction"/>
    <property type="evidence" value="ECO:0007669"/>
    <property type="project" value="UniProtKB-KW"/>
</dbReference>
<dbReference type="SUPFAM" id="SSF58104">
    <property type="entry name" value="Methyl-accepting chemotaxis protein (MCP) signaling domain"/>
    <property type="match status" value="1"/>
</dbReference>
<evidence type="ECO:0000256" key="4">
    <source>
        <dbReference type="SAM" id="Phobius"/>
    </source>
</evidence>
<dbReference type="Gene3D" id="6.10.340.10">
    <property type="match status" value="1"/>
</dbReference>
<keyword evidence="8" id="KW-1185">Reference proteome</keyword>
<feature type="domain" description="Methyl-accepting transducer" evidence="5">
    <location>
        <begin position="153"/>
        <end position="417"/>
    </location>
</feature>
<comment type="similarity">
    <text evidence="2">Belongs to the methyl-accepting chemotaxis (MCP) protein family.</text>
</comment>
<evidence type="ECO:0000313" key="8">
    <source>
        <dbReference type="Proteomes" id="UP000366051"/>
    </source>
</evidence>
<sequence>MNFIARSILLKLVALTVSVVLPIFVVSFGLILYRFAPLVDQVFLNQVLTETIIILLILGFIGTSAWIIILRQTIVSSIVKLSTYMTQATENRDLRPTSAQETPSQDEIGQMVQAYNIMISELRRIMGTIHATSQELHGFSEILRQNSQATGHAAEEIAATMDNISQEGLQLTEASQENYQASQQIGEIANKLTLSLDEMMASVKEAAHFTLEGYKKLEEGIETMAEVKVSAQTGLETIRNLNDKNKSIEEIIQLITNIAKQTNLLALNAAIEAARAGEQGRGFAVVADEVRHLASQSSEATEKITELIREIQSESDRANYVMTNNAQQVEEGVVKIRSTGEVFQAIQGVTKTVLDEVSSLEKETKELLSTGKVLKEKADTIAKVAQVTAKNIEMIQGKSQQQTASCQEVAANAQELTGMSQQLKEEVEKFKI</sequence>
<feature type="transmembrane region" description="Helical" evidence="4">
    <location>
        <begin position="52"/>
        <end position="70"/>
    </location>
</feature>
<accession>A0A5Q2N3U5</accession>
<organism evidence="7 8">
    <name type="scientific">Heliorestis convoluta</name>
    <dbReference type="NCBI Taxonomy" id="356322"/>
    <lineage>
        <taxon>Bacteria</taxon>
        <taxon>Bacillati</taxon>
        <taxon>Bacillota</taxon>
        <taxon>Clostridia</taxon>
        <taxon>Eubacteriales</taxon>
        <taxon>Heliobacteriaceae</taxon>
        <taxon>Heliorestis</taxon>
    </lineage>
</organism>
<dbReference type="InterPro" id="IPR004089">
    <property type="entry name" value="MCPsignal_dom"/>
</dbReference>
<dbReference type="InterPro" id="IPR003660">
    <property type="entry name" value="HAMP_dom"/>
</dbReference>
<dbReference type="KEGG" id="hcv:FTV88_0764"/>
<protein>
    <submittedName>
        <fullName evidence="7">Methyl-accepting chemotaxis (MCP) signaling domain protein</fullName>
    </submittedName>
</protein>
<keyword evidence="4" id="KW-1133">Transmembrane helix</keyword>
<dbReference type="Pfam" id="PF00672">
    <property type="entry name" value="HAMP"/>
    <property type="match status" value="1"/>
</dbReference>
<proteinExistence type="inferred from homology"/>
<dbReference type="SMART" id="SM00304">
    <property type="entry name" value="HAMP"/>
    <property type="match status" value="1"/>
</dbReference>